<keyword evidence="2" id="KW-1185">Reference proteome</keyword>
<dbReference type="Proteomes" id="UP000236745">
    <property type="component" value="Unassembled WGS sequence"/>
</dbReference>
<organism evidence="1 2">
    <name type="scientific">Marinobacterium lutimaris</name>
    <dbReference type="NCBI Taxonomy" id="568106"/>
    <lineage>
        <taxon>Bacteria</taxon>
        <taxon>Pseudomonadati</taxon>
        <taxon>Pseudomonadota</taxon>
        <taxon>Gammaproteobacteria</taxon>
        <taxon>Oceanospirillales</taxon>
        <taxon>Oceanospirillaceae</taxon>
        <taxon>Marinobacterium</taxon>
    </lineage>
</organism>
<proteinExistence type="predicted"/>
<protein>
    <submittedName>
        <fullName evidence="1">Uncharacterized protein</fullName>
    </submittedName>
</protein>
<dbReference type="AlphaFoldDB" id="A0A1H5ZGR2"/>
<accession>A0A1H5ZGR2</accession>
<dbReference type="EMBL" id="FNVQ01000001">
    <property type="protein sequence ID" value="SEG34596.1"/>
    <property type="molecule type" value="Genomic_DNA"/>
</dbReference>
<evidence type="ECO:0000313" key="1">
    <source>
        <dbReference type="EMBL" id="SEG34596.1"/>
    </source>
</evidence>
<sequence length="37" mass="4215">MGKLIVLVMVVIVVLFSTKSCDHALDVKRSLWDNQQQ</sequence>
<name>A0A1H5ZGR2_9GAMM</name>
<gene>
    <name evidence="1" type="ORF">SAMN05444390_1012133</name>
</gene>
<reference evidence="1 2" key="1">
    <citation type="submission" date="2016-10" db="EMBL/GenBank/DDBJ databases">
        <authorList>
            <person name="de Groot N.N."/>
        </authorList>
    </citation>
    <scope>NUCLEOTIDE SEQUENCE [LARGE SCALE GENOMIC DNA]</scope>
    <source>
        <strain evidence="1 2">DSM 22012</strain>
    </source>
</reference>
<evidence type="ECO:0000313" key="2">
    <source>
        <dbReference type="Proteomes" id="UP000236745"/>
    </source>
</evidence>